<protein>
    <recommendedName>
        <fullName evidence="4">Secreted protein</fullName>
    </recommendedName>
</protein>
<dbReference type="EMBL" id="JH636049">
    <property type="protein sequence ID" value="EID55718.1"/>
    <property type="molecule type" value="Genomic_DNA"/>
</dbReference>
<dbReference type="AlphaFoldDB" id="I0V6G5"/>
<keyword evidence="1" id="KW-0472">Membrane</keyword>
<evidence type="ECO:0008006" key="4">
    <source>
        <dbReference type="Google" id="ProtNLM"/>
    </source>
</evidence>
<evidence type="ECO:0000313" key="3">
    <source>
        <dbReference type="Proteomes" id="UP000004691"/>
    </source>
</evidence>
<keyword evidence="1" id="KW-1133">Transmembrane helix</keyword>
<dbReference type="STRING" id="882086.SacxiDRAFT_3519"/>
<sequence>MSSVGDLAINLLASVIAGTAVWLFQRARLRRRDERRRRFFGLSDRAECVIVTPRHASSPSPHSVNQLDVAAIVELATVARECGADVALKVQGHSVLFDSGFDSATEFCVGGPDANTRMGAHLATFVPGVSMAPYDEVGDVLTLRAGDEEFHRRPGEAEFVLLAKIDTGRRGRPLFLLCGQTAITNRAAARYLTANYRALAARHGIDGRFCLMLEVVRPSAYGDRVVRERGDFTSVAFTAPSPARS</sequence>
<keyword evidence="1" id="KW-0812">Transmembrane</keyword>
<dbReference type="eggNOG" id="ENOG5033RJG">
    <property type="taxonomic scope" value="Bacteria"/>
</dbReference>
<evidence type="ECO:0000313" key="2">
    <source>
        <dbReference type="EMBL" id="EID55718.1"/>
    </source>
</evidence>
<keyword evidence="3" id="KW-1185">Reference proteome</keyword>
<gene>
    <name evidence="2" type="ORF">SacxiDRAFT_3519</name>
</gene>
<dbReference type="Proteomes" id="UP000004691">
    <property type="component" value="Unassembled WGS sequence"/>
</dbReference>
<proteinExistence type="predicted"/>
<organism evidence="2 3">
    <name type="scientific">Saccharomonospora xinjiangensis XJ-54</name>
    <dbReference type="NCBI Taxonomy" id="882086"/>
    <lineage>
        <taxon>Bacteria</taxon>
        <taxon>Bacillati</taxon>
        <taxon>Actinomycetota</taxon>
        <taxon>Actinomycetes</taxon>
        <taxon>Pseudonocardiales</taxon>
        <taxon>Pseudonocardiaceae</taxon>
        <taxon>Saccharomonospora</taxon>
    </lineage>
</organism>
<dbReference type="HOGENOM" id="CLU_096814_0_0_11"/>
<name>I0V6G5_9PSEU</name>
<accession>I0V6G5</accession>
<reference evidence="2 3" key="1">
    <citation type="submission" date="2012-01" db="EMBL/GenBank/DDBJ databases">
        <title>Improved High-Quality Draft sequence of Saccharomonospora xinjiangensis XJ-54.</title>
        <authorList>
            <consortium name="US DOE Joint Genome Institute"/>
            <person name="Lucas S."/>
            <person name="Han J."/>
            <person name="Lapidus A."/>
            <person name="Cheng J.-F."/>
            <person name="Goodwin L."/>
            <person name="Pitluck S."/>
            <person name="Peters L."/>
            <person name="Mikhailova N."/>
            <person name="Teshima H."/>
            <person name="Detter J.C."/>
            <person name="Han C."/>
            <person name="Tapia R."/>
            <person name="Land M."/>
            <person name="Hauser L."/>
            <person name="Kyrpides N."/>
            <person name="Ivanova N."/>
            <person name="Pagani I."/>
            <person name="Brambilla E.-M."/>
            <person name="Klenk H.-P."/>
            <person name="Woyke T."/>
        </authorList>
    </citation>
    <scope>NUCLEOTIDE SEQUENCE [LARGE SCALE GENOMIC DNA]</scope>
    <source>
        <strain evidence="2 3">XJ-54</strain>
    </source>
</reference>
<feature type="transmembrane region" description="Helical" evidence="1">
    <location>
        <begin position="6"/>
        <end position="24"/>
    </location>
</feature>
<evidence type="ECO:0000256" key="1">
    <source>
        <dbReference type="SAM" id="Phobius"/>
    </source>
</evidence>